<keyword evidence="3" id="KW-1185">Reference proteome</keyword>
<feature type="region of interest" description="Disordered" evidence="1">
    <location>
        <begin position="1"/>
        <end position="175"/>
    </location>
</feature>
<sequence length="290" mass="30813">MAVSPDNTGAGNGCGHRNPTCLAPSRITANGPDPPAENRTSNVDATGDTEPSAFRLSVVSTPTHEPSARRTRCGRRLASVTNEPSGRANVKLYSSRSVSTSTRRFEDAARANAADSSTNTGTPSSEGSRGAAHARSGATSNDANTIATAPAATNRNRETRPRPAQTPIERPAVTVPPRITPSKVTVTLRHDLRGCQCPQREFPSGPRKLAAQIYISGKRFPNHAVERQTTTRKPQTTHINRHPHSLPGPCAHAAVPTAQAGTSTARLPHRDSTAIHARSRSPPTRRKPVP</sequence>
<feature type="compositionally biased region" description="Polar residues" evidence="1">
    <location>
        <begin position="114"/>
        <end position="123"/>
    </location>
</feature>
<comment type="caution">
    <text evidence="2">The sequence shown here is derived from an EMBL/GenBank/DDBJ whole genome shotgun (WGS) entry which is preliminary data.</text>
</comment>
<evidence type="ECO:0000313" key="3">
    <source>
        <dbReference type="Proteomes" id="UP000482960"/>
    </source>
</evidence>
<name>A0A6V8L4M7_9ACTN</name>
<feature type="compositionally biased region" description="Basic residues" evidence="1">
    <location>
        <begin position="277"/>
        <end position="290"/>
    </location>
</feature>
<proteinExistence type="predicted"/>
<feature type="region of interest" description="Disordered" evidence="1">
    <location>
        <begin position="249"/>
        <end position="290"/>
    </location>
</feature>
<feature type="compositionally biased region" description="Low complexity" evidence="1">
    <location>
        <begin position="124"/>
        <end position="154"/>
    </location>
</feature>
<dbReference type="EMBL" id="BLPG01000001">
    <property type="protein sequence ID" value="GFJ87605.1"/>
    <property type="molecule type" value="Genomic_DNA"/>
</dbReference>
<reference evidence="2 3" key="2">
    <citation type="submission" date="2020-03" db="EMBL/GenBank/DDBJ databases">
        <authorList>
            <person name="Ichikawa N."/>
            <person name="Kimura A."/>
            <person name="Kitahashi Y."/>
            <person name="Uohara A."/>
        </authorList>
    </citation>
    <scope>NUCLEOTIDE SEQUENCE [LARGE SCALE GENOMIC DNA]</scope>
    <source>
        <strain evidence="2 3">NBRC 108638</strain>
    </source>
</reference>
<protein>
    <submittedName>
        <fullName evidence="2">Uncharacterized protein</fullName>
    </submittedName>
</protein>
<dbReference type="AlphaFoldDB" id="A0A6V8L4M7"/>
<reference evidence="2 3" key="1">
    <citation type="submission" date="2020-03" db="EMBL/GenBank/DDBJ databases">
        <title>Whole genome shotgun sequence of Phytohabitans rumicis NBRC 108638.</title>
        <authorList>
            <person name="Komaki H."/>
            <person name="Tamura T."/>
        </authorList>
    </citation>
    <scope>NUCLEOTIDE SEQUENCE [LARGE SCALE GENOMIC DNA]</scope>
    <source>
        <strain evidence="2 3">NBRC 108638</strain>
    </source>
</reference>
<accession>A0A6V8L4M7</accession>
<dbReference type="Proteomes" id="UP000482960">
    <property type="component" value="Unassembled WGS sequence"/>
</dbReference>
<gene>
    <name evidence="2" type="ORF">Prum_012470</name>
</gene>
<evidence type="ECO:0000313" key="2">
    <source>
        <dbReference type="EMBL" id="GFJ87605.1"/>
    </source>
</evidence>
<organism evidence="2 3">
    <name type="scientific">Phytohabitans rumicis</name>
    <dbReference type="NCBI Taxonomy" id="1076125"/>
    <lineage>
        <taxon>Bacteria</taxon>
        <taxon>Bacillati</taxon>
        <taxon>Actinomycetota</taxon>
        <taxon>Actinomycetes</taxon>
        <taxon>Micromonosporales</taxon>
        <taxon>Micromonosporaceae</taxon>
    </lineage>
</organism>
<evidence type="ECO:0000256" key="1">
    <source>
        <dbReference type="SAM" id="MobiDB-lite"/>
    </source>
</evidence>